<evidence type="ECO:0000313" key="10">
    <source>
        <dbReference type="Proteomes" id="UP000308652"/>
    </source>
</evidence>
<feature type="compositionally biased region" description="Polar residues" evidence="6">
    <location>
        <begin position="76"/>
        <end position="88"/>
    </location>
</feature>
<feature type="transmembrane region" description="Helical" evidence="7">
    <location>
        <begin position="554"/>
        <end position="576"/>
    </location>
</feature>
<reference evidence="9 10" key="1">
    <citation type="journal article" date="2019" name="Nat. Ecol. Evol.">
        <title>Megaphylogeny resolves global patterns of mushroom evolution.</title>
        <authorList>
            <person name="Varga T."/>
            <person name="Krizsan K."/>
            <person name="Foldi C."/>
            <person name="Dima B."/>
            <person name="Sanchez-Garcia M."/>
            <person name="Sanchez-Ramirez S."/>
            <person name="Szollosi G.J."/>
            <person name="Szarkandi J.G."/>
            <person name="Papp V."/>
            <person name="Albert L."/>
            <person name="Andreopoulos W."/>
            <person name="Angelini C."/>
            <person name="Antonin V."/>
            <person name="Barry K.W."/>
            <person name="Bougher N.L."/>
            <person name="Buchanan P."/>
            <person name="Buyck B."/>
            <person name="Bense V."/>
            <person name="Catcheside P."/>
            <person name="Chovatia M."/>
            <person name="Cooper J."/>
            <person name="Damon W."/>
            <person name="Desjardin D."/>
            <person name="Finy P."/>
            <person name="Geml J."/>
            <person name="Haridas S."/>
            <person name="Hughes K."/>
            <person name="Justo A."/>
            <person name="Karasinski D."/>
            <person name="Kautmanova I."/>
            <person name="Kiss B."/>
            <person name="Kocsube S."/>
            <person name="Kotiranta H."/>
            <person name="LaButti K.M."/>
            <person name="Lechner B.E."/>
            <person name="Liimatainen K."/>
            <person name="Lipzen A."/>
            <person name="Lukacs Z."/>
            <person name="Mihaltcheva S."/>
            <person name="Morgado L.N."/>
            <person name="Niskanen T."/>
            <person name="Noordeloos M.E."/>
            <person name="Ohm R.A."/>
            <person name="Ortiz-Santana B."/>
            <person name="Ovrebo C."/>
            <person name="Racz N."/>
            <person name="Riley R."/>
            <person name="Savchenko A."/>
            <person name="Shiryaev A."/>
            <person name="Soop K."/>
            <person name="Spirin V."/>
            <person name="Szebenyi C."/>
            <person name="Tomsovsky M."/>
            <person name="Tulloss R.E."/>
            <person name="Uehling J."/>
            <person name="Grigoriev I.V."/>
            <person name="Vagvolgyi C."/>
            <person name="Papp T."/>
            <person name="Martin F.M."/>
            <person name="Miettinen O."/>
            <person name="Hibbett D.S."/>
            <person name="Nagy L.G."/>
        </authorList>
    </citation>
    <scope>NUCLEOTIDE SEQUENCE [LARGE SCALE GENOMIC DNA]</scope>
    <source>
        <strain evidence="9 10">CBS 166.37</strain>
    </source>
</reference>
<keyword evidence="4 7" id="KW-1133">Transmembrane helix</keyword>
<dbReference type="InterPro" id="IPR020846">
    <property type="entry name" value="MFS_dom"/>
</dbReference>
<evidence type="ECO:0000256" key="1">
    <source>
        <dbReference type="ARBA" id="ARBA00004141"/>
    </source>
</evidence>
<dbReference type="Pfam" id="PF07690">
    <property type="entry name" value="MFS_1"/>
    <property type="match status" value="1"/>
</dbReference>
<dbReference type="STRING" id="68775.A0A5C3MJQ6"/>
<feature type="transmembrane region" description="Helical" evidence="7">
    <location>
        <begin position="440"/>
        <end position="457"/>
    </location>
</feature>
<comment type="subcellular location">
    <subcellularLocation>
        <location evidence="1">Membrane</location>
        <topology evidence="1">Multi-pass membrane protein</topology>
    </subcellularLocation>
</comment>
<feature type="transmembrane region" description="Helical" evidence="7">
    <location>
        <begin position="213"/>
        <end position="234"/>
    </location>
</feature>
<dbReference type="FunFam" id="1.20.1250.20:FF:000013">
    <property type="entry name" value="MFS general substrate transporter"/>
    <property type="match status" value="1"/>
</dbReference>
<feature type="transmembrane region" description="Helical" evidence="7">
    <location>
        <begin position="271"/>
        <end position="290"/>
    </location>
</feature>
<organism evidence="9 10">
    <name type="scientific">Crucibulum laeve</name>
    <dbReference type="NCBI Taxonomy" id="68775"/>
    <lineage>
        <taxon>Eukaryota</taxon>
        <taxon>Fungi</taxon>
        <taxon>Dikarya</taxon>
        <taxon>Basidiomycota</taxon>
        <taxon>Agaricomycotina</taxon>
        <taxon>Agaricomycetes</taxon>
        <taxon>Agaricomycetidae</taxon>
        <taxon>Agaricales</taxon>
        <taxon>Agaricineae</taxon>
        <taxon>Nidulariaceae</taxon>
        <taxon>Crucibulum</taxon>
    </lineage>
</organism>
<feature type="transmembrane region" description="Helical" evidence="7">
    <location>
        <begin position="469"/>
        <end position="487"/>
    </location>
</feature>
<proteinExistence type="predicted"/>
<evidence type="ECO:0000259" key="8">
    <source>
        <dbReference type="PROSITE" id="PS50850"/>
    </source>
</evidence>
<evidence type="ECO:0000256" key="6">
    <source>
        <dbReference type="SAM" id="MobiDB-lite"/>
    </source>
</evidence>
<name>A0A5C3MJQ6_9AGAR</name>
<feature type="transmembrane region" description="Helical" evidence="7">
    <location>
        <begin position="493"/>
        <end position="514"/>
    </location>
</feature>
<feature type="compositionally biased region" description="Acidic residues" evidence="6">
    <location>
        <begin position="10"/>
        <end position="24"/>
    </location>
</feature>
<feature type="transmembrane region" description="Helical" evidence="7">
    <location>
        <begin position="302"/>
        <end position="322"/>
    </location>
</feature>
<dbReference type="Proteomes" id="UP000308652">
    <property type="component" value="Unassembled WGS sequence"/>
</dbReference>
<evidence type="ECO:0000256" key="7">
    <source>
        <dbReference type="SAM" id="Phobius"/>
    </source>
</evidence>
<keyword evidence="5 7" id="KW-0472">Membrane</keyword>
<evidence type="ECO:0000256" key="5">
    <source>
        <dbReference type="ARBA" id="ARBA00023136"/>
    </source>
</evidence>
<dbReference type="FunFam" id="1.20.1250.20:FF:000034">
    <property type="entry name" value="MFS general substrate transporter"/>
    <property type="match status" value="1"/>
</dbReference>
<dbReference type="GO" id="GO:0016020">
    <property type="term" value="C:membrane"/>
    <property type="evidence" value="ECO:0007669"/>
    <property type="project" value="UniProtKB-SubCell"/>
</dbReference>
<evidence type="ECO:0000313" key="9">
    <source>
        <dbReference type="EMBL" id="TFK44118.1"/>
    </source>
</evidence>
<evidence type="ECO:0000256" key="3">
    <source>
        <dbReference type="ARBA" id="ARBA00022692"/>
    </source>
</evidence>
<keyword evidence="10" id="KW-1185">Reference proteome</keyword>
<dbReference type="PANTHER" id="PTHR43791:SF19">
    <property type="entry name" value="TRANSPORTER, PUTATIVE (AFU_ORTHOLOGUE AFUA_1G01812)-RELATED"/>
    <property type="match status" value="1"/>
</dbReference>
<keyword evidence="2" id="KW-0813">Transport</keyword>
<feature type="region of interest" description="Disordered" evidence="6">
    <location>
        <begin position="42"/>
        <end position="131"/>
    </location>
</feature>
<dbReference type="SUPFAM" id="SSF103473">
    <property type="entry name" value="MFS general substrate transporter"/>
    <property type="match status" value="1"/>
</dbReference>
<dbReference type="InterPro" id="IPR036259">
    <property type="entry name" value="MFS_trans_sf"/>
</dbReference>
<dbReference type="PROSITE" id="PS50850">
    <property type="entry name" value="MFS"/>
    <property type="match status" value="1"/>
</dbReference>
<dbReference type="InterPro" id="IPR011701">
    <property type="entry name" value="MFS"/>
</dbReference>
<evidence type="ECO:0000256" key="4">
    <source>
        <dbReference type="ARBA" id="ARBA00022989"/>
    </source>
</evidence>
<dbReference type="GO" id="GO:0022857">
    <property type="term" value="F:transmembrane transporter activity"/>
    <property type="evidence" value="ECO:0007669"/>
    <property type="project" value="InterPro"/>
</dbReference>
<dbReference type="OrthoDB" id="2962993at2759"/>
<feature type="transmembrane region" description="Helical" evidence="7">
    <location>
        <begin position="246"/>
        <end position="265"/>
    </location>
</feature>
<evidence type="ECO:0000256" key="2">
    <source>
        <dbReference type="ARBA" id="ARBA00022448"/>
    </source>
</evidence>
<dbReference type="PANTHER" id="PTHR43791">
    <property type="entry name" value="PERMEASE-RELATED"/>
    <property type="match status" value="1"/>
</dbReference>
<gene>
    <name evidence="9" type="ORF">BDQ12DRAFT_640539</name>
</gene>
<feature type="transmembrane region" description="Helical" evidence="7">
    <location>
        <begin position="526"/>
        <end position="548"/>
    </location>
</feature>
<dbReference type="AlphaFoldDB" id="A0A5C3MJQ6"/>
<dbReference type="EMBL" id="ML213590">
    <property type="protein sequence ID" value="TFK44118.1"/>
    <property type="molecule type" value="Genomic_DNA"/>
</dbReference>
<accession>A0A5C3MJQ6</accession>
<feature type="domain" description="Major facilitator superfamily (MFS) profile" evidence="8">
    <location>
        <begin position="175"/>
        <end position="580"/>
    </location>
</feature>
<protein>
    <submittedName>
        <fullName evidence="9">Major facilitator superfamily domain-containing protein</fullName>
    </submittedName>
</protein>
<keyword evidence="3 7" id="KW-0812">Transmembrane</keyword>
<sequence length="616" mass="68412">MSLPKLHQEYEDDNELEEIPLDELPDTVTIVPSYADACEGSWDRASSQLTHDDESKVSVASKGSLTSKGPALDSRQPFTTHHSTHSPITVSRSATTTTTTSSSSSSPTFRNSSTSSSSYKTKISSPDRSTIKHYRSRRSFAGHEDISKEPAKEEEKFIIDETERKRVLRKADWHLLPFVSLLYLFSFLDRANIGNARIAGMEHDVELHGLRYNVVAAIFFIPYALCEVPSNICLKLMRPSRWIPSIMVAWGIVMTLMCLCHSYEGLIAGRFFLGLTEGGLFPGITFYLSLWYRRRDVAQRIAIFYSAATIAGAFGGILAFGISEMEGAGDLHGWQWIFCLEGLATVVVGFLSYFLMNDYPDSATFLTANEKEIMVQSLKQDSHGLAKEFRMTYVWQAVRDYKTYVQAGIQLGVVVPIYAISLFMPTIVREMGFRNADAQLLTIPPFVAGCITTVIAGHLSDKYNKRGPFIIICATVSLIGYIVLYTQTRTAPLYVGAVLAAMGVYPCAPVDIAWAGSTAGGDVRRGVTLGIVIGIANLGGLCSSFVYITPPRFHLGHGIMMGWLGLSILLSCFAMWDYNRLNKKKKEICTREGIDPSKNEEFRQMGNDSPLYRYTL</sequence>
<feature type="transmembrane region" description="Helical" evidence="7">
    <location>
        <begin position="409"/>
        <end position="428"/>
    </location>
</feature>
<feature type="transmembrane region" description="Helical" evidence="7">
    <location>
        <begin position="334"/>
        <end position="356"/>
    </location>
</feature>
<dbReference type="Gene3D" id="1.20.1250.20">
    <property type="entry name" value="MFS general substrate transporter like domains"/>
    <property type="match status" value="2"/>
</dbReference>
<feature type="region of interest" description="Disordered" evidence="6">
    <location>
        <begin position="1"/>
        <end position="24"/>
    </location>
</feature>
<feature type="compositionally biased region" description="Low complexity" evidence="6">
    <location>
        <begin position="89"/>
        <end position="124"/>
    </location>
</feature>